<dbReference type="Proteomes" id="UP000481153">
    <property type="component" value="Unassembled WGS sequence"/>
</dbReference>
<dbReference type="EMBL" id="VJMJ01000351">
    <property type="protein sequence ID" value="KAF0722020.1"/>
    <property type="molecule type" value="Genomic_DNA"/>
</dbReference>
<feature type="compositionally biased region" description="Basic and acidic residues" evidence="1">
    <location>
        <begin position="181"/>
        <end position="191"/>
    </location>
</feature>
<dbReference type="AlphaFoldDB" id="A0A6G0W791"/>
<protein>
    <submittedName>
        <fullName evidence="2">Uncharacterized protein</fullName>
    </submittedName>
</protein>
<organism evidence="2 3">
    <name type="scientific">Aphanomyces euteiches</name>
    <dbReference type="NCBI Taxonomy" id="100861"/>
    <lineage>
        <taxon>Eukaryota</taxon>
        <taxon>Sar</taxon>
        <taxon>Stramenopiles</taxon>
        <taxon>Oomycota</taxon>
        <taxon>Saprolegniomycetes</taxon>
        <taxon>Saprolegniales</taxon>
        <taxon>Verrucalvaceae</taxon>
        <taxon>Aphanomyces</taxon>
    </lineage>
</organism>
<accession>A0A6G0W791</accession>
<gene>
    <name evidence="2" type="ORF">Ae201684_018741</name>
</gene>
<evidence type="ECO:0000256" key="1">
    <source>
        <dbReference type="SAM" id="MobiDB-lite"/>
    </source>
</evidence>
<comment type="caution">
    <text evidence="2">The sequence shown here is derived from an EMBL/GenBank/DDBJ whole genome shotgun (WGS) entry which is preliminary data.</text>
</comment>
<dbReference type="VEuPathDB" id="FungiDB:AeMF1_019499"/>
<dbReference type="VEuPathDB" id="FungiDB:AeMF1_019494"/>
<reference evidence="2 3" key="1">
    <citation type="submission" date="2019-07" db="EMBL/GenBank/DDBJ databases">
        <title>Genomics analysis of Aphanomyces spp. identifies a new class of oomycete effector associated with host adaptation.</title>
        <authorList>
            <person name="Gaulin E."/>
        </authorList>
    </citation>
    <scope>NUCLEOTIDE SEQUENCE [LARGE SCALE GENOMIC DNA]</scope>
    <source>
        <strain evidence="2 3">ATCC 201684</strain>
    </source>
</reference>
<proteinExistence type="predicted"/>
<name>A0A6G0W791_9STRA</name>
<evidence type="ECO:0000313" key="3">
    <source>
        <dbReference type="Proteomes" id="UP000481153"/>
    </source>
</evidence>
<keyword evidence="3" id="KW-1185">Reference proteome</keyword>
<feature type="compositionally biased region" description="Basic and acidic residues" evidence="1">
    <location>
        <begin position="102"/>
        <end position="114"/>
    </location>
</feature>
<feature type="compositionally biased region" description="Polar residues" evidence="1">
    <location>
        <begin position="88"/>
        <end position="101"/>
    </location>
</feature>
<evidence type="ECO:0000313" key="2">
    <source>
        <dbReference type="EMBL" id="KAF0722020.1"/>
    </source>
</evidence>
<feature type="region of interest" description="Disordered" evidence="1">
    <location>
        <begin position="86"/>
        <end position="131"/>
    </location>
</feature>
<feature type="region of interest" description="Disordered" evidence="1">
    <location>
        <begin position="145"/>
        <end position="191"/>
    </location>
</feature>
<sequence length="258" mass="29604">MDKRAPSKRLTSLEERYAIVNFLRIPDNFRIMTGSAAKDKSVQGGQGPWDYKKKIFTVQAKIDSICPLFEEMDSLFGRRPNIRPPILMQTSSLNDPNYENRSISDDQESTKDNNDPSTDVYWQENNAEDPGLNETAYHREEHLSDNPIYEDESPRHAKAPTSQERGVKRPSTPATPATFARPEKKQSQRKDLSTIYMEAQAQASQLEREKFDYQRLNDERTHATRIQEAKATLIRELAVSGVTDTQKIRELVEIAFPQ</sequence>